<dbReference type="Pfam" id="PF00873">
    <property type="entry name" value="ACR_tran"/>
    <property type="match status" value="1"/>
</dbReference>
<accession>A0A6G8F1X8</accession>
<name>A0A6G8F1X8_9PROT</name>
<dbReference type="SUPFAM" id="SSF82866">
    <property type="entry name" value="Multidrug efflux transporter AcrB transmembrane domain"/>
    <property type="match status" value="2"/>
</dbReference>
<feature type="transmembrane region" description="Helical" evidence="1">
    <location>
        <begin position="971"/>
        <end position="990"/>
    </location>
</feature>
<dbReference type="SUPFAM" id="SSF82714">
    <property type="entry name" value="Multidrug efflux transporter AcrB TolC docking domain, DN and DC subdomains"/>
    <property type="match status" value="2"/>
</dbReference>
<dbReference type="AlphaFoldDB" id="A0A6G8F1X8"/>
<feature type="transmembrane region" description="Helical" evidence="1">
    <location>
        <begin position="920"/>
        <end position="945"/>
    </location>
</feature>
<dbReference type="PRINTS" id="PR00702">
    <property type="entry name" value="ACRIFLAVINRP"/>
</dbReference>
<dbReference type="PANTHER" id="PTHR32063:SF4">
    <property type="entry name" value="SLR6043 PROTEIN"/>
    <property type="match status" value="1"/>
</dbReference>
<sequence>MFNKIIEFSLKYRVLIIISYLFLLVYGIQTISKMDVDVFPDLNKPSVTLLVEIDGLAPEEMESLVLIPMENAINGATGVTRLYSSAEVGYGLVKAEFDWNTDVYKARQIINERISQIQKDLPENTKIAMTPISSIMGEVMLIDLTSPKNKISPIDLRNIAEQQIRKRLLAVSGVSSVNVVGGDVKQYQIILDTIQMPLLGITFEDVVNAIEASGINGTGGFLLSTYGEELIRTIGRPQNIEDLKNTVIAKEGRKGLPAITLGQIADIKIAPEPNKRGEAGINGEKGVLISIAKQPNIDTIKLTAALDKEISFLRKTLPHGVHLEKDLFKQSRFIQNAVDNISSSLLEGALLVAMIIFVFLVNFRGTLIVLTVIPCTLIMTAIVFKVFGFSINTMTLGGIAMALGSLVDDAIVDMQNIYKRLKENKASENPRPILQVVYEASKEVRNAIIFSTVLISLVFLPMFALQGIEGRIFSPLALSFILSMICSTVVALTLTPVMSSYLLPAVKALGSKGDTWLVRGIKSAHQRLLRLCFRFSKTTFTVFTVLVVLGCGMFFSFGKEFLPPFNEGSFTVIIASPPGTNLAESSRIGQIAEKALLSIPEVATTGRKQGRAELDEHALGVNIHEIEVKLKEDITRSREEIEKDIHKKLDMPGTIVSVGQPISHRIDFIISGVQAGLVVKIFGPNNDVLSETATQIEQIMQKNPLLTGVRRDTQVQIPQVSIHFDREKAARYGVQMQPAVQVVETALSGMTIAQMLENERMYDIVLRFDESDYPSDDTIRQIPITTVNGDMVALGTIADVIHIKGQNDISRENTTRRLIVQANFANRNTTHIAEALQKQISEQVKLPQGTFVQIDGQFKTQKEASRNILLLGIMSFVLVYGALYINFKSLNLATQLMISIPFAVLGGVIGVYFTSKVVSIATIIGMIALAGIAIRNGILLIDLYLRQRKQQTEKLSKDEIISLTQERLEPVIMTALTSIIGFVPLLLEGSAPGKEILYPVAVVIAFGLLTTTVLSLILTPILYNWRQK</sequence>
<dbReference type="Gene3D" id="3.30.70.1440">
    <property type="entry name" value="Multidrug efflux transporter AcrB pore domain"/>
    <property type="match status" value="1"/>
</dbReference>
<feature type="transmembrane region" description="Helical" evidence="1">
    <location>
        <begin position="341"/>
        <end position="360"/>
    </location>
</feature>
<keyword evidence="1" id="KW-0472">Membrane</keyword>
<dbReference type="Gene3D" id="1.20.1640.10">
    <property type="entry name" value="Multidrug efflux transporter AcrB transmembrane domain"/>
    <property type="match status" value="2"/>
</dbReference>
<feature type="transmembrane region" description="Helical" evidence="1">
    <location>
        <begin position="868"/>
        <end position="885"/>
    </location>
</feature>
<dbReference type="Gene3D" id="3.30.70.1320">
    <property type="entry name" value="Multidrug efflux transporter AcrB pore domain like"/>
    <property type="match status" value="1"/>
</dbReference>
<dbReference type="EMBL" id="MN990728">
    <property type="protein sequence ID" value="QIM10335.1"/>
    <property type="molecule type" value="Genomic_DNA"/>
</dbReference>
<evidence type="ECO:0000313" key="2">
    <source>
        <dbReference type="EMBL" id="QIM10335.1"/>
    </source>
</evidence>
<organism evidence="2">
    <name type="scientific">uncultured Alphaproteobacteria bacterium</name>
    <dbReference type="NCBI Taxonomy" id="91750"/>
    <lineage>
        <taxon>Bacteria</taxon>
        <taxon>Pseudomonadati</taxon>
        <taxon>Pseudomonadota</taxon>
        <taxon>Alphaproteobacteria</taxon>
        <taxon>environmental samples</taxon>
    </lineage>
</organism>
<dbReference type="Gene3D" id="3.30.70.1430">
    <property type="entry name" value="Multidrug efflux transporter AcrB pore domain"/>
    <property type="match status" value="2"/>
</dbReference>
<feature type="transmembrane region" description="Helical" evidence="1">
    <location>
        <begin position="447"/>
        <end position="468"/>
    </location>
</feature>
<feature type="transmembrane region" description="Helical" evidence="1">
    <location>
        <begin position="12"/>
        <end position="29"/>
    </location>
</feature>
<keyword evidence="1" id="KW-1133">Transmembrane helix</keyword>
<evidence type="ECO:0000256" key="1">
    <source>
        <dbReference type="SAM" id="Phobius"/>
    </source>
</evidence>
<feature type="transmembrane region" description="Helical" evidence="1">
    <location>
        <begin position="538"/>
        <end position="557"/>
    </location>
</feature>
<dbReference type="GO" id="GO:0005886">
    <property type="term" value="C:plasma membrane"/>
    <property type="evidence" value="ECO:0007669"/>
    <property type="project" value="TreeGrafter"/>
</dbReference>
<gene>
    <name evidence="2" type="ORF">PlAlph_0890</name>
</gene>
<dbReference type="GO" id="GO:0042910">
    <property type="term" value="F:xenobiotic transmembrane transporter activity"/>
    <property type="evidence" value="ECO:0007669"/>
    <property type="project" value="TreeGrafter"/>
</dbReference>
<feature type="transmembrane region" description="Helical" evidence="1">
    <location>
        <begin position="480"/>
        <end position="503"/>
    </location>
</feature>
<feature type="transmembrane region" description="Helical" evidence="1">
    <location>
        <begin position="996"/>
        <end position="1023"/>
    </location>
</feature>
<protein>
    <submittedName>
        <fullName evidence="2">Multidrug transporter AcrB</fullName>
    </submittedName>
</protein>
<dbReference type="InterPro" id="IPR027463">
    <property type="entry name" value="AcrB_DN_DC_subdom"/>
</dbReference>
<feature type="transmembrane region" description="Helical" evidence="1">
    <location>
        <begin position="367"/>
        <end position="387"/>
    </location>
</feature>
<proteinExistence type="predicted"/>
<reference evidence="2" key="1">
    <citation type="journal article" date="2020" name="J. ISSAAS">
        <title>Lactobacilli and other gastrointestinal microbiota of Peromyscus leucopus, reservoir host for agents of Lyme disease and other zoonoses in North America.</title>
        <authorList>
            <person name="Milovic A."/>
            <person name="Bassam K."/>
            <person name="Shao H."/>
            <person name="Chatzistamou I."/>
            <person name="Tufts D.M."/>
            <person name="Diuk-Wasser M."/>
            <person name="Barbour A.G."/>
        </authorList>
    </citation>
    <scope>NUCLEOTIDE SEQUENCE</scope>
    <source>
        <strain evidence="2">LL90</strain>
    </source>
</reference>
<dbReference type="PANTHER" id="PTHR32063">
    <property type="match status" value="1"/>
</dbReference>
<keyword evidence="1" id="KW-0812">Transmembrane</keyword>
<dbReference type="Gene3D" id="3.30.2090.10">
    <property type="entry name" value="Multidrug efflux transporter AcrB TolC docking domain, DN and DC subdomains"/>
    <property type="match status" value="2"/>
</dbReference>
<dbReference type="InterPro" id="IPR001036">
    <property type="entry name" value="Acrflvin-R"/>
</dbReference>
<feature type="transmembrane region" description="Helical" evidence="1">
    <location>
        <begin position="892"/>
        <end position="914"/>
    </location>
</feature>
<dbReference type="SUPFAM" id="SSF82693">
    <property type="entry name" value="Multidrug efflux transporter AcrB pore domain, PN1, PN2, PC1 and PC2 subdomains"/>
    <property type="match status" value="2"/>
</dbReference>